<accession>A0A2P2E6Z8</accession>
<feature type="signal peptide" evidence="2">
    <location>
        <begin position="1"/>
        <end position="25"/>
    </location>
</feature>
<name>A0A2P2E6Z8_9PROT</name>
<proteinExistence type="predicted"/>
<evidence type="ECO:0000313" key="4">
    <source>
        <dbReference type="Proteomes" id="UP000245086"/>
    </source>
</evidence>
<feature type="chain" id="PRO_5015194867" description="Type IV secretion system protein virB2" evidence="2">
    <location>
        <begin position="26"/>
        <end position="106"/>
    </location>
</feature>
<evidence type="ECO:0000313" key="3">
    <source>
        <dbReference type="EMBL" id="GBF56833.1"/>
    </source>
</evidence>
<keyword evidence="2" id="KW-0732">Signal</keyword>
<reference evidence="3 4" key="1">
    <citation type="journal article" date="2018" name="Genome Announc.">
        <title>Draft Genome Sequence of "Candidatus Phycosocius bacilliformis," an Alphaproteobacterial Ectosymbiont of the Hydrocarbon-Producing Green Alga Botryococcus braunii.</title>
        <authorList>
            <person name="Tanabe Y."/>
            <person name="Yamaguchi H."/>
            <person name="Watanabe M.M."/>
        </authorList>
    </citation>
    <scope>NUCLEOTIDE SEQUENCE [LARGE SCALE GENOMIC DNA]</scope>
    <source>
        <strain evidence="3 4">BOTRYCO-2</strain>
    </source>
</reference>
<dbReference type="RefSeq" id="WP_108983680.1">
    <property type="nucleotide sequence ID" value="NZ_BFBR01000001.1"/>
</dbReference>
<feature type="transmembrane region" description="Helical" evidence="1">
    <location>
        <begin position="49"/>
        <end position="70"/>
    </location>
</feature>
<protein>
    <recommendedName>
        <fullName evidence="5">Type IV secretion system protein virB2</fullName>
    </recommendedName>
</protein>
<evidence type="ECO:0000256" key="2">
    <source>
        <dbReference type="SAM" id="SignalP"/>
    </source>
</evidence>
<keyword evidence="1" id="KW-1133">Transmembrane helix</keyword>
<dbReference type="EMBL" id="BFBR01000001">
    <property type="protein sequence ID" value="GBF56833.1"/>
    <property type="molecule type" value="Genomic_DNA"/>
</dbReference>
<dbReference type="Pfam" id="PF04956">
    <property type="entry name" value="TrbC"/>
    <property type="match status" value="1"/>
</dbReference>
<keyword evidence="1" id="KW-0472">Membrane</keyword>
<sequence>MLETRKALLALILIWATSFAGPALAQSANLDPAGSGVILGAVNWIQGTLLGAVATTVAVIAVAGCGFMMLTGRMNWRHGGMVILGCFILFGSAAIVGGIRSAAQGF</sequence>
<dbReference type="InterPro" id="IPR007039">
    <property type="entry name" value="TrbC/VirB2"/>
</dbReference>
<organism evidence="3 4">
    <name type="scientific">Candidatus Phycosocius bacilliformis</name>
    <dbReference type="NCBI Taxonomy" id="1445552"/>
    <lineage>
        <taxon>Bacteria</taxon>
        <taxon>Pseudomonadati</taxon>
        <taxon>Pseudomonadota</taxon>
        <taxon>Alphaproteobacteria</taxon>
        <taxon>Caulobacterales</taxon>
        <taxon>Caulobacterales incertae sedis</taxon>
        <taxon>Candidatus Phycosocius</taxon>
    </lineage>
</organism>
<feature type="transmembrane region" description="Helical" evidence="1">
    <location>
        <begin position="82"/>
        <end position="103"/>
    </location>
</feature>
<comment type="caution">
    <text evidence="3">The sequence shown here is derived from an EMBL/GenBank/DDBJ whole genome shotgun (WGS) entry which is preliminary data.</text>
</comment>
<evidence type="ECO:0000256" key="1">
    <source>
        <dbReference type="SAM" id="Phobius"/>
    </source>
</evidence>
<keyword evidence="4" id="KW-1185">Reference proteome</keyword>
<evidence type="ECO:0008006" key="5">
    <source>
        <dbReference type="Google" id="ProtNLM"/>
    </source>
</evidence>
<keyword evidence="1" id="KW-0812">Transmembrane</keyword>
<gene>
    <name evidence="3" type="ORF">PbB2_00490</name>
</gene>
<dbReference type="OrthoDB" id="7428140at2"/>
<dbReference type="Proteomes" id="UP000245086">
    <property type="component" value="Unassembled WGS sequence"/>
</dbReference>
<dbReference type="AlphaFoldDB" id="A0A2P2E6Z8"/>